<keyword evidence="5 6" id="KW-0998">Cell outer membrane</keyword>
<evidence type="ECO:0000256" key="8">
    <source>
        <dbReference type="SAM" id="SignalP"/>
    </source>
</evidence>
<dbReference type="Gene3D" id="2.170.130.10">
    <property type="entry name" value="TonB-dependent receptor, plug domain"/>
    <property type="match status" value="1"/>
</dbReference>
<keyword evidence="7" id="KW-0798">TonB box</keyword>
<feature type="domain" description="Secretin/TonB short N-terminal" evidence="9">
    <location>
        <begin position="63"/>
        <end position="111"/>
    </location>
</feature>
<dbReference type="Pfam" id="PF13715">
    <property type="entry name" value="CarbopepD_reg_2"/>
    <property type="match status" value="1"/>
</dbReference>
<evidence type="ECO:0000256" key="2">
    <source>
        <dbReference type="ARBA" id="ARBA00022496"/>
    </source>
</evidence>
<gene>
    <name evidence="10" type="ORF">ERS852461_01658</name>
</gene>
<dbReference type="PROSITE" id="PS52016">
    <property type="entry name" value="TONB_DEPENDENT_REC_3"/>
    <property type="match status" value="1"/>
</dbReference>
<dbReference type="GO" id="GO:0006826">
    <property type="term" value="P:iron ion transport"/>
    <property type="evidence" value="ECO:0007669"/>
    <property type="project" value="UniProtKB-KW"/>
</dbReference>
<dbReference type="SMART" id="SM00965">
    <property type="entry name" value="STN"/>
    <property type="match status" value="1"/>
</dbReference>
<sequence length="1202" mass="134344">MLFKIKRMKRNWYLFIVCLLCVCLLPRPAEAQTQNEKKITLEFNNERLPSVLKRLEKVSGYKILFTYDDVKKFTVSGSVKDKSIKQALDIILIDKPLEYHIDGQFITITPTGPSKQAKIFDVNGVVISGDDGQPLIGATVQIKGSKSGVLTDLNGKFFIEKVASNSILQFSYIGMHPQELTATPTMSVTLNTDVQTLSEVVVTGMQKMDKRLFTGATAQLSAEEVKLDGMPEISRALEGRAAGVSVQNVSGTFGTAPKIRVRGATSIYGSSKPLWVVDGVIMEDAIEVGADDLSSGDAETLISSAIAGLNADDIESFQILKDGSATSIYGARAMAGVIVVTTKKGKAGINKISYTGEFTTRMIPTYNEFNIMNSQEQMGVYKEMEQKGWLNYSDIYRAANSGVYGRMYKLINTFDPVTGQYAISSTEEMNAYLREAEMRNTDWFDALFSNNISQNHSVSITSGTEKSSFYASLSAMLDPGWYKQSEVKRYTANVNTTYNVLKNLSVNLISSASYRKQKAPGTISSTVNAANGEVSRSFDINPYSYAINTSRAMDPNAYYTSNYAPFNILHELDNNYIELNVVDVKFQGEIKWKALPELEFSALGSLKYQASSQEHNILDNSNQATAYRTGMDDATIRNNNGLLYSDPDDIYSLPISILPRGGIYQRKDYKMLGLDFRATASWNHLFAEKHITNAFGGMEVNDLRRSYTMFNGWGMQYSMGETPSYVYQFFKKGLEADDKYYALEHSLARSVATFANVTYSYDGRYTMNGTFRYEGTNRMGRSHSARWLPTWNLSGAWNAHEENFFKKLEPTLSHLTLKVSYSLTADRGPANVTNSQAIFRAYSPYRPFTDIQEPGIFMADSENSELTYEKKHELNIGGDIGFLDNRINLALDWYKRNNYDLIGAAITPGVGGGGTYTYANVASMESHGIEFTLSTQNIKKKNFSWSTDFIFSHTKNKVTDLKSLANVMDLISGNGFAREGYPVRGLFSIPFVGLDKNGLPLFDINGKITSTEIEFQARDNIDYLKYEGPTDPTITGSLGNVFTYKGFKLNVFLTYSFGNVVRLDPVFKASYSDLTAMPREFKNRWTLPGDESQTDIPAIISYPQYSHNLNLSYAYNAYNYSTARIAKGDFIRMKEISLAYEFPRTWLNPLKISNLSLKLQATNLFLLYADKKLNGQDPEFFNTGGVASPVPRQFTLTLRLGL</sequence>
<keyword evidence="3" id="KW-0408">Iron</keyword>
<dbReference type="InterPro" id="IPR032508">
    <property type="entry name" value="FecR_C"/>
</dbReference>
<reference evidence="10 11" key="1">
    <citation type="submission" date="2015-09" db="EMBL/GenBank/DDBJ databases">
        <authorList>
            <consortium name="Pathogen Informatics"/>
        </authorList>
    </citation>
    <scope>NUCLEOTIDE SEQUENCE [LARGE SCALE GENOMIC DNA]</scope>
    <source>
        <strain evidence="10 11">2789STDY5834846</strain>
    </source>
</reference>
<keyword evidence="10" id="KW-0675">Receptor</keyword>
<dbReference type="InterPro" id="IPR023997">
    <property type="entry name" value="TonB-dep_OMP_SusC/RagA_CS"/>
</dbReference>
<keyword evidence="4 6" id="KW-0472">Membrane</keyword>
<evidence type="ECO:0000256" key="5">
    <source>
        <dbReference type="ARBA" id="ARBA00023237"/>
    </source>
</evidence>
<organism evidence="10 11">
    <name type="scientific">Bacteroides faecis</name>
    <dbReference type="NCBI Taxonomy" id="674529"/>
    <lineage>
        <taxon>Bacteria</taxon>
        <taxon>Pseudomonadati</taxon>
        <taxon>Bacteroidota</taxon>
        <taxon>Bacteroidia</taxon>
        <taxon>Bacteroidales</taxon>
        <taxon>Bacteroidaceae</taxon>
        <taxon>Bacteroides</taxon>
    </lineage>
</organism>
<dbReference type="InterPro" id="IPR023996">
    <property type="entry name" value="TonB-dep_OMP_SusC/RagA"/>
</dbReference>
<dbReference type="Pfam" id="PF07715">
    <property type="entry name" value="Plug"/>
    <property type="match status" value="1"/>
</dbReference>
<keyword evidence="6" id="KW-0812">Transmembrane</keyword>
<dbReference type="InterPro" id="IPR008969">
    <property type="entry name" value="CarboxyPept-like_regulatory"/>
</dbReference>
<dbReference type="InterPro" id="IPR039426">
    <property type="entry name" value="TonB-dep_rcpt-like"/>
</dbReference>
<keyword evidence="2" id="KW-0406">Ion transport</keyword>
<keyword evidence="2" id="KW-0410">Iron transport</keyword>
<feature type="signal peptide" evidence="8">
    <location>
        <begin position="1"/>
        <end position="31"/>
    </location>
</feature>
<dbReference type="InterPro" id="IPR012910">
    <property type="entry name" value="Plug_dom"/>
</dbReference>
<dbReference type="Proteomes" id="UP000095606">
    <property type="component" value="Unassembled WGS sequence"/>
</dbReference>
<dbReference type="Pfam" id="PF00593">
    <property type="entry name" value="TonB_dep_Rec_b-barrel"/>
    <property type="match status" value="1"/>
</dbReference>
<evidence type="ECO:0000256" key="6">
    <source>
        <dbReference type="PROSITE-ProRule" id="PRU01360"/>
    </source>
</evidence>
<evidence type="ECO:0000256" key="7">
    <source>
        <dbReference type="RuleBase" id="RU003357"/>
    </source>
</evidence>
<evidence type="ECO:0000256" key="4">
    <source>
        <dbReference type="ARBA" id="ARBA00023136"/>
    </source>
</evidence>
<evidence type="ECO:0000259" key="9">
    <source>
        <dbReference type="SMART" id="SM00965"/>
    </source>
</evidence>
<comment type="subcellular location">
    <subcellularLocation>
        <location evidence="6">Cell outer membrane</location>
        <topology evidence="6">Multi-pass membrane protein</topology>
    </subcellularLocation>
</comment>
<dbReference type="SUPFAM" id="SSF56935">
    <property type="entry name" value="Porins"/>
    <property type="match status" value="1"/>
</dbReference>
<name>A0A174JV58_9BACE</name>
<protein>
    <submittedName>
        <fullName evidence="10">TonB-dependent Receptor Plug Domain./TonB dependent receptor</fullName>
    </submittedName>
</protein>
<comment type="similarity">
    <text evidence="6 7">Belongs to the TonB-dependent receptor family.</text>
</comment>
<keyword evidence="6" id="KW-1134">Transmembrane beta strand</keyword>
<dbReference type="NCBIfam" id="TIGR04056">
    <property type="entry name" value="OMP_RagA_SusC"/>
    <property type="match status" value="1"/>
</dbReference>
<dbReference type="AlphaFoldDB" id="A0A174JV58"/>
<dbReference type="NCBIfam" id="TIGR04057">
    <property type="entry name" value="SusC_RagA_signa"/>
    <property type="match status" value="1"/>
</dbReference>
<dbReference type="InterPro" id="IPR011662">
    <property type="entry name" value="Secretin/TonB_short_N"/>
</dbReference>
<dbReference type="EMBL" id="CZAE01000006">
    <property type="protein sequence ID" value="CUP01498.1"/>
    <property type="molecule type" value="Genomic_DNA"/>
</dbReference>
<dbReference type="InterPro" id="IPR000531">
    <property type="entry name" value="Beta-barrel_TonB"/>
</dbReference>
<dbReference type="Gene3D" id="3.55.50.30">
    <property type="match status" value="1"/>
</dbReference>
<evidence type="ECO:0000256" key="1">
    <source>
        <dbReference type="ARBA" id="ARBA00022448"/>
    </source>
</evidence>
<feature type="chain" id="PRO_5008025582" evidence="8">
    <location>
        <begin position="32"/>
        <end position="1202"/>
    </location>
</feature>
<dbReference type="GO" id="GO:0009279">
    <property type="term" value="C:cell outer membrane"/>
    <property type="evidence" value="ECO:0007669"/>
    <property type="project" value="UniProtKB-SubCell"/>
</dbReference>
<accession>A0A174JV58</accession>
<keyword evidence="1 6" id="KW-0813">Transport</keyword>
<evidence type="ECO:0000313" key="11">
    <source>
        <dbReference type="Proteomes" id="UP000095606"/>
    </source>
</evidence>
<dbReference type="SUPFAM" id="SSF49464">
    <property type="entry name" value="Carboxypeptidase regulatory domain-like"/>
    <property type="match status" value="1"/>
</dbReference>
<proteinExistence type="inferred from homology"/>
<evidence type="ECO:0000313" key="10">
    <source>
        <dbReference type="EMBL" id="CUP01498.1"/>
    </source>
</evidence>
<evidence type="ECO:0000256" key="3">
    <source>
        <dbReference type="ARBA" id="ARBA00023004"/>
    </source>
</evidence>
<dbReference type="Gene3D" id="2.60.40.1120">
    <property type="entry name" value="Carboxypeptidase-like, regulatory domain"/>
    <property type="match status" value="1"/>
</dbReference>
<keyword evidence="8" id="KW-0732">Signal</keyword>
<dbReference type="Pfam" id="PF16344">
    <property type="entry name" value="FecR_C"/>
    <property type="match status" value="1"/>
</dbReference>
<dbReference type="InterPro" id="IPR037066">
    <property type="entry name" value="Plug_dom_sf"/>
</dbReference>